<dbReference type="AlphaFoldDB" id="A0A5R9A3R9"/>
<feature type="domain" description="J" evidence="2">
    <location>
        <begin position="5"/>
        <end position="66"/>
    </location>
</feature>
<dbReference type="PRINTS" id="PR00625">
    <property type="entry name" value="JDOMAIN"/>
</dbReference>
<dbReference type="SMART" id="SM00271">
    <property type="entry name" value="DnaJ"/>
    <property type="match status" value="1"/>
</dbReference>
<accession>A0A5R9A3R9</accession>
<dbReference type="Pfam" id="PF00226">
    <property type="entry name" value="DnaJ"/>
    <property type="match status" value="1"/>
</dbReference>
<name>A0A5R9A3R9_9MICC</name>
<reference evidence="3 4" key="1">
    <citation type="submission" date="2019-05" db="EMBL/GenBank/DDBJ databases">
        <title>Nesterenkonia sp. GY239, isolated from the Southern Atlantic Ocean.</title>
        <authorList>
            <person name="Zhang G."/>
        </authorList>
    </citation>
    <scope>NUCLEOTIDE SEQUENCE [LARGE SCALE GENOMIC DNA]</scope>
    <source>
        <strain evidence="3 4">GY239</strain>
    </source>
</reference>
<comment type="caution">
    <text evidence="3">The sequence shown here is derived from an EMBL/GenBank/DDBJ whole genome shotgun (WGS) entry which is preliminary data.</text>
</comment>
<dbReference type="Proteomes" id="UP000306544">
    <property type="component" value="Unassembled WGS sequence"/>
</dbReference>
<protein>
    <submittedName>
        <fullName evidence="3">J domain-containing protein</fullName>
    </submittedName>
</protein>
<evidence type="ECO:0000256" key="1">
    <source>
        <dbReference type="SAM" id="MobiDB-lite"/>
    </source>
</evidence>
<sequence>MKEPDFYTVLGVAPDAEPRVIRAAYRRAAREHHPDRGGTAEQFHQVQAAWDVLGTPDARAAYDSRRRGTGSASSAASPAPTEEGAGFTYSRSDASRSGGRRAAETRTQRPPSGRSSSADRPPVYHPPLSEPEPLNLRLTSQKVHGEVVSGGLFGRRAHRRQERTAQLLEKHVLSSLPAARLFNNVSLEAPALDRKGRPRVPRGAERVDHVLLCGTTLVLVSGTQVPGSTASWDGRALRTAGRTVALPDLAAAAKRLRISLAQQLQAQSVRVTSLETDWQHVLIAADGDLFHPIVEPRGIANRGAIPLAAGRAMGHVANVLAASGEANLVNRHLVAALRARLSDLDQV</sequence>
<dbReference type="InterPro" id="IPR036869">
    <property type="entry name" value="J_dom_sf"/>
</dbReference>
<dbReference type="CDD" id="cd06257">
    <property type="entry name" value="DnaJ"/>
    <property type="match status" value="1"/>
</dbReference>
<dbReference type="EMBL" id="VAWA01000014">
    <property type="protein sequence ID" value="TLP73292.1"/>
    <property type="molecule type" value="Genomic_DNA"/>
</dbReference>
<dbReference type="OrthoDB" id="5242140at2"/>
<dbReference type="RefSeq" id="WP_138170781.1">
    <property type="nucleotide sequence ID" value="NZ_VAWA01000014.1"/>
</dbReference>
<feature type="region of interest" description="Disordered" evidence="1">
    <location>
        <begin position="62"/>
        <end position="134"/>
    </location>
</feature>
<dbReference type="PANTHER" id="PTHR44240">
    <property type="entry name" value="DNAJ DOMAIN (PROKARYOTIC HEAT SHOCK PROTEIN)-RELATED"/>
    <property type="match status" value="1"/>
</dbReference>
<keyword evidence="4" id="KW-1185">Reference proteome</keyword>
<dbReference type="PROSITE" id="PS50076">
    <property type="entry name" value="DNAJ_2"/>
    <property type="match status" value="1"/>
</dbReference>
<proteinExistence type="predicted"/>
<dbReference type="InterPro" id="IPR001623">
    <property type="entry name" value="DnaJ_domain"/>
</dbReference>
<dbReference type="InterPro" id="IPR052276">
    <property type="entry name" value="Diphthamide-biosynth_chaperone"/>
</dbReference>
<evidence type="ECO:0000313" key="3">
    <source>
        <dbReference type="EMBL" id="TLP73292.1"/>
    </source>
</evidence>
<dbReference type="Gene3D" id="1.10.287.110">
    <property type="entry name" value="DnaJ domain"/>
    <property type="match status" value="1"/>
</dbReference>
<evidence type="ECO:0000259" key="2">
    <source>
        <dbReference type="PROSITE" id="PS50076"/>
    </source>
</evidence>
<feature type="compositionally biased region" description="Low complexity" evidence="1">
    <location>
        <begin position="69"/>
        <end position="97"/>
    </location>
</feature>
<dbReference type="PANTHER" id="PTHR44240:SF10">
    <property type="entry name" value="J DOMAIN-CONTAINING PROTEIN"/>
    <property type="match status" value="1"/>
</dbReference>
<feature type="compositionally biased region" description="Polar residues" evidence="1">
    <location>
        <begin position="108"/>
        <end position="118"/>
    </location>
</feature>
<gene>
    <name evidence="3" type="ORF">FEF27_10335</name>
</gene>
<evidence type="ECO:0000313" key="4">
    <source>
        <dbReference type="Proteomes" id="UP000306544"/>
    </source>
</evidence>
<organism evidence="3 4">
    <name type="scientific">Nesterenkonia sphaerica</name>
    <dbReference type="NCBI Taxonomy" id="1804988"/>
    <lineage>
        <taxon>Bacteria</taxon>
        <taxon>Bacillati</taxon>
        <taxon>Actinomycetota</taxon>
        <taxon>Actinomycetes</taxon>
        <taxon>Micrococcales</taxon>
        <taxon>Micrococcaceae</taxon>
        <taxon>Nesterenkonia</taxon>
    </lineage>
</organism>
<dbReference type="SUPFAM" id="SSF46565">
    <property type="entry name" value="Chaperone J-domain"/>
    <property type="match status" value="1"/>
</dbReference>